<organism evidence="1 2">
    <name type="scientific">Aspergillus campestris (strain IBT 28561)</name>
    <dbReference type="NCBI Taxonomy" id="1392248"/>
    <lineage>
        <taxon>Eukaryota</taxon>
        <taxon>Fungi</taxon>
        <taxon>Dikarya</taxon>
        <taxon>Ascomycota</taxon>
        <taxon>Pezizomycotina</taxon>
        <taxon>Eurotiomycetes</taxon>
        <taxon>Eurotiomycetidae</taxon>
        <taxon>Eurotiales</taxon>
        <taxon>Aspergillaceae</taxon>
        <taxon>Aspergillus</taxon>
        <taxon>Aspergillus subgen. Circumdati</taxon>
    </lineage>
</organism>
<proteinExistence type="predicted"/>
<keyword evidence="2" id="KW-1185">Reference proteome</keyword>
<dbReference type="VEuPathDB" id="FungiDB:P168DRAFT_287403"/>
<reference evidence="1" key="1">
    <citation type="submission" date="2016-12" db="EMBL/GenBank/DDBJ databases">
        <title>The genomes of Aspergillus section Nigri reveals drivers in fungal speciation.</title>
        <authorList>
            <consortium name="DOE Joint Genome Institute"/>
            <person name="Vesth T.C."/>
            <person name="Nybo J."/>
            <person name="Theobald S."/>
            <person name="Brandl J."/>
            <person name="Frisvad J.C."/>
            <person name="Nielsen K.F."/>
            <person name="Lyhne E.K."/>
            <person name="Kogle M.E."/>
            <person name="Kuo A."/>
            <person name="Riley R."/>
            <person name="Clum A."/>
            <person name="Nolan M."/>
            <person name="Lipzen A."/>
            <person name="Salamov A."/>
            <person name="Henrissat B."/>
            <person name="Wiebenga A."/>
            <person name="De vries R.P."/>
            <person name="Grigoriev I.V."/>
            <person name="Mortensen U.H."/>
            <person name="Andersen M.R."/>
            <person name="Baker S.E."/>
        </authorList>
    </citation>
    <scope>NUCLEOTIDE SEQUENCE</scope>
    <source>
        <strain evidence="1">IBT 28561</strain>
    </source>
</reference>
<name>A0A2I1DHN7_ASPC2</name>
<accession>A0A2I1DHN7</accession>
<gene>
    <name evidence="1" type="ORF">P168DRAFT_287403</name>
</gene>
<evidence type="ECO:0000313" key="2">
    <source>
        <dbReference type="Proteomes" id="UP000234254"/>
    </source>
</evidence>
<protein>
    <recommendedName>
        <fullName evidence="3">F-box domain-containing protein</fullName>
    </recommendedName>
</protein>
<dbReference type="RefSeq" id="XP_024697973.1">
    <property type="nucleotide sequence ID" value="XM_024836565.1"/>
</dbReference>
<dbReference type="GeneID" id="36544089"/>
<evidence type="ECO:0008006" key="3">
    <source>
        <dbReference type="Google" id="ProtNLM"/>
    </source>
</evidence>
<dbReference type="AlphaFoldDB" id="A0A2I1DHN7"/>
<dbReference type="Proteomes" id="UP000234254">
    <property type="component" value="Unassembled WGS sequence"/>
</dbReference>
<dbReference type="EMBL" id="MSFM01000001">
    <property type="protein sequence ID" value="PKY09379.1"/>
    <property type="molecule type" value="Genomic_DNA"/>
</dbReference>
<comment type="caution">
    <text evidence="1">The sequence shown here is derived from an EMBL/GenBank/DDBJ whole genome shotgun (WGS) entry which is preliminary data.</text>
</comment>
<sequence>MISLLHLPTEVRLNIYRHLIPSIPVRNGLILRSGFARSGPPPSLRHDGQPCAAALLRTSRTVYHELVREWYGTVPYEVSLDSRYIVFCGRIFSPYAPLPDTLRFVTRLELRLSLQRTPHVVRDTAVVETLLAFRDHLTSLARCLGNRARRCLRELVVRLAVNVPLLLSLSKTPIELLELLDWNLAPLRAHVAGLDVVEWELQEQSYGIQSREFCDSYAELRVVMEGFLNEMRLEMLAWGKDLCV</sequence>
<evidence type="ECO:0000313" key="1">
    <source>
        <dbReference type="EMBL" id="PKY09379.1"/>
    </source>
</evidence>
<dbReference type="OrthoDB" id="3510794at2759"/>